<dbReference type="SUPFAM" id="SSF48576">
    <property type="entry name" value="Terpenoid synthases"/>
    <property type="match status" value="1"/>
</dbReference>
<accession>A0A086AF41</accession>
<evidence type="ECO:0000313" key="2">
    <source>
        <dbReference type="Proteomes" id="UP000028709"/>
    </source>
</evidence>
<dbReference type="KEGG" id="cpip:CJF12_06320"/>
<dbReference type="Proteomes" id="UP000028709">
    <property type="component" value="Unassembled WGS sequence"/>
</dbReference>
<dbReference type="InterPro" id="IPR008949">
    <property type="entry name" value="Isoprenoid_synthase_dom_sf"/>
</dbReference>
<dbReference type="Pfam" id="PF19086">
    <property type="entry name" value="Terpene_syn_C_2"/>
    <property type="match status" value="1"/>
</dbReference>
<comment type="caution">
    <text evidence="1">The sequence shown here is derived from an EMBL/GenBank/DDBJ whole genome shotgun (WGS) entry which is preliminary data.</text>
</comment>
<gene>
    <name evidence="1" type="ORF">IQ37_18710</name>
</gene>
<dbReference type="SUPFAM" id="SSF55486">
    <property type="entry name" value="Metalloproteases ('zincins'), catalytic domain"/>
    <property type="match status" value="1"/>
</dbReference>
<evidence type="ECO:0000313" key="1">
    <source>
        <dbReference type="EMBL" id="KFF15305.1"/>
    </source>
</evidence>
<reference evidence="1 2" key="1">
    <citation type="submission" date="2014-07" db="EMBL/GenBank/DDBJ databases">
        <title>Genome of Chryseobacterium piperi CTM.</title>
        <authorList>
            <person name="Pipes S.E."/>
            <person name="Stropko S.J."/>
            <person name="Newman J.D."/>
        </authorList>
    </citation>
    <scope>NUCLEOTIDE SEQUENCE [LARGE SCALE GENOMIC DNA]</scope>
    <source>
        <strain evidence="1 2">CTM</strain>
    </source>
</reference>
<keyword evidence="2" id="KW-1185">Reference proteome</keyword>
<dbReference type="Gene3D" id="3.90.1240.10">
    <property type="entry name" value="Metalloproteases ('zincins'), catalytic domain like"/>
    <property type="match status" value="1"/>
</dbReference>
<dbReference type="STRING" id="558152.IQ37_18710"/>
<name>A0A086AF41_9FLAO</name>
<protein>
    <submittedName>
        <fullName evidence="1">Uncharacterized protein</fullName>
    </submittedName>
</protein>
<organism evidence="1 2">
    <name type="scientific">Chryseobacterium piperi</name>
    <dbReference type="NCBI Taxonomy" id="558152"/>
    <lineage>
        <taxon>Bacteria</taxon>
        <taxon>Pseudomonadati</taxon>
        <taxon>Bacteroidota</taxon>
        <taxon>Flavobacteriia</taxon>
        <taxon>Flavobacteriales</taxon>
        <taxon>Weeksellaceae</taxon>
        <taxon>Chryseobacterium group</taxon>
        <taxon>Chryseobacterium</taxon>
    </lineage>
</organism>
<proteinExistence type="predicted"/>
<dbReference type="Gene3D" id="1.10.600.10">
    <property type="entry name" value="Farnesyl Diphosphate Synthase"/>
    <property type="match status" value="1"/>
</dbReference>
<dbReference type="AlphaFoldDB" id="A0A086AF41"/>
<sequence length="1116" mass="128951">METQGKKMNRRIYPGWFVSTSKGSSRNVRVNPEYLHGILKNWLNEQRLLQLGFKWEDIDTWKMEVQVLSSYPNIGMEEAELAVGWLAWILIFEAWLDDIPLNQLSAEISDFSGLSGNEWTPVKSGPLKDSFKKLREETIKGMSEQWKSEFREYFKAYFFTFEPARKERAKNQVMGIHAYQTQRRNSSAMLIQIHLMERLYHEVLPIGLEQLPSIVELRRIAADIAAWSRDFYVFSYHLEQLSNYRLLLAIREDKKLLPKPSDQYAIQMIVERISDFNNKIDEIRKDQSIQKEEVESYLQKLGAWTYGNDDHAWKLLGNTIHLRQEKNEKDSEDYSTINGKDTCFIDSPQDEDSVWLSRKIMLKIPYTQKTGEWSYAEAYEIAPNIYVMPEPLKLPWYSFGEENENNSDKKSFVSIIEGLFSQIKMGNSGKHLVERLSKRNDKVGYFENKEGEKIGNVLIMLPDSAQTKKNNLQFELPLVWEDAFNKKGTGSIICIDPYITLKKAEGEYLPCLAGLAHLLCHSLQSLVGNTPYGMLTVPDLTSKNNYRISKADIAVTNLAKRKIFNSSLYARDKEIRNEIAFTEDVIVGDFLTANGMTDNEIPKYLRNGTLDVDGLIYKVDDPLDPKEYIASGKIPSYDSLLLKVKDLEIVSSHDLYYPDKVENPVIISTGFKSMEKHMIIDQESFRINDLFRISHQPNAFSGQFTSQRSISETNSTDVYNIFKKTLDELNIFVAASVANIEMYDTWFASIKKKLMEDTESILNMVQLSTLSSGLTDMLGIYKDLGSKESSNSGRMALRVIALIGIRGAPEVNPEEWIKNAIMHTDSVIRYFDEMKKSKDRNYSGSLTRKLSWIKLVSKPMEKLLIPIIEEIHLRLVQSIEVSFAQLHHMVTYHTNMICRQLIGVQDSTHNVKVTDMYNKAKKELYKVQDQLLMNMAERLKPAMENGLVYLFKLLKKSFDKNLKEESNLTDTKTDDNDGEAMMKTEAQTIINKAKKLWPENVTPLELEGPKFIHVNYKINDGYIDYAEVEWESPNDFPETLFGLVTIVFEEFDRFQNRKYMFTEKASRKKLKIIPHLPLSNEETYWNVYFTDPVAKKISKITKLGYNASSYELDPIK</sequence>
<dbReference type="EMBL" id="JPRJ01000059">
    <property type="protein sequence ID" value="KFF15305.1"/>
    <property type="molecule type" value="Genomic_DNA"/>
</dbReference>